<dbReference type="Gene3D" id="1.20.1280.50">
    <property type="match status" value="1"/>
</dbReference>
<name>A0A7N2QYK4_QUELO</name>
<dbReference type="OrthoDB" id="642536at2759"/>
<dbReference type="KEGG" id="qlo:115977753"/>
<dbReference type="Gramene" id="QL02p017356:mrna">
    <property type="protein sequence ID" value="QL02p017356:mrna:CDS:1"/>
    <property type="gene ID" value="QL02p017356"/>
</dbReference>
<evidence type="ECO:0000313" key="3">
    <source>
        <dbReference type="Proteomes" id="UP000594261"/>
    </source>
</evidence>
<dbReference type="RefSeq" id="XP_030955631.1">
    <property type="nucleotide sequence ID" value="XM_031099771.1"/>
</dbReference>
<dbReference type="EnsemblPlants" id="QL02p017356:mrna">
    <property type="protein sequence ID" value="QL02p017356:mrna:CDS:1"/>
    <property type="gene ID" value="QL02p017356"/>
</dbReference>
<dbReference type="PANTHER" id="PTHR44259:SF107">
    <property type="entry name" value="F-BOX PROTEIN SKIP23-LIKE"/>
    <property type="match status" value="1"/>
</dbReference>
<reference evidence="2" key="2">
    <citation type="submission" date="2021-01" db="UniProtKB">
        <authorList>
            <consortium name="EnsemblPlants"/>
        </authorList>
    </citation>
    <scope>IDENTIFICATION</scope>
</reference>
<feature type="domain" description="KIB1-4 beta-propeller" evidence="1">
    <location>
        <begin position="68"/>
        <end position="337"/>
    </location>
</feature>
<dbReference type="Proteomes" id="UP000594261">
    <property type="component" value="Chromosome 2"/>
</dbReference>
<proteinExistence type="predicted"/>
<reference evidence="3" key="1">
    <citation type="journal article" date="2016" name="G3 (Bethesda)">
        <title>First Draft Assembly and Annotation of the Genome of a California Endemic Oak Quercus lobata Nee (Fagaceae).</title>
        <authorList>
            <person name="Sork V.L."/>
            <person name="Fitz-Gibbon S.T."/>
            <person name="Puiu D."/>
            <person name="Crepeau M."/>
            <person name="Gugger P.F."/>
            <person name="Sherman R."/>
            <person name="Stevens K."/>
            <person name="Langley C.H."/>
            <person name="Pellegrini M."/>
            <person name="Salzberg S.L."/>
        </authorList>
    </citation>
    <scope>NUCLEOTIDE SEQUENCE [LARGE SCALE GENOMIC DNA]</scope>
    <source>
        <strain evidence="3">cv. SW786</strain>
    </source>
</reference>
<dbReference type="InParanoid" id="A0A7N2QYK4"/>
<keyword evidence="3" id="KW-1185">Reference proteome</keyword>
<dbReference type="PANTHER" id="PTHR44259">
    <property type="entry name" value="OS07G0183000 PROTEIN-RELATED"/>
    <property type="match status" value="1"/>
</dbReference>
<evidence type="ECO:0000259" key="1">
    <source>
        <dbReference type="Pfam" id="PF03478"/>
    </source>
</evidence>
<dbReference type="Pfam" id="PF03478">
    <property type="entry name" value="Beta-prop_KIB1-4"/>
    <property type="match status" value="1"/>
</dbReference>
<dbReference type="InterPro" id="IPR005174">
    <property type="entry name" value="KIB1-4_b-propeller"/>
</dbReference>
<dbReference type="OMA" id="FPISQRV"/>
<evidence type="ECO:0000313" key="2">
    <source>
        <dbReference type="EnsemblPlants" id="QL02p017356:mrna:CDS:1"/>
    </source>
</evidence>
<protein>
    <recommendedName>
        <fullName evidence="1">KIB1-4 beta-propeller domain-containing protein</fullName>
    </recommendedName>
</protein>
<gene>
    <name evidence="2" type="primary">LOC115977753</name>
</gene>
<dbReference type="AlphaFoldDB" id="A0A7N2QYK4"/>
<dbReference type="GeneID" id="115977753"/>
<sequence>MAPDWSSIPVDLLRLVANKVHSLEDYVHFGAVCWSWYHAATSPKNNNLKSLFPWVMLADRENNDSRGFYSLSSNKVYEFDLPEIVGKRCWGSPFGWLVIAGTDNMEIQLFNPLSRASISLPSQTTFMGNENENSIMHYWSVNKVVISSNPPNCIVMAIYSCYTKLAFAKPGDHVWSKIRLDNTIGTGFSDITYFNGDFFIAKFTGQLLVCDFSGIDPVAIEFAPSPPGVADEARYLLYLLDLGGELCMVFRYFDVIETINNISMKTRSFEVYKLDMNTKTWKQMDSLGDWSLFVGNNYTFSVRDFGYTDCRSSCIYFTHDYCQCSDQISGNDSGIYNYKGGEIHPLPVSQDLYSVLRPPLWITPQLL</sequence>
<dbReference type="InterPro" id="IPR050942">
    <property type="entry name" value="F-box_BR-signaling"/>
</dbReference>
<organism evidence="2 3">
    <name type="scientific">Quercus lobata</name>
    <name type="common">Valley oak</name>
    <dbReference type="NCBI Taxonomy" id="97700"/>
    <lineage>
        <taxon>Eukaryota</taxon>
        <taxon>Viridiplantae</taxon>
        <taxon>Streptophyta</taxon>
        <taxon>Embryophyta</taxon>
        <taxon>Tracheophyta</taxon>
        <taxon>Spermatophyta</taxon>
        <taxon>Magnoliopsida</taxon>
        <taxon>eudicotyledons</taxon>
        <taxon>Gunneridae</taxon>
        <taxon>Pentapetalae</taxon>
        <taxon>rosids</taxon>
        <taxon>fabids</taxon>
        <taxon>Fagales</taxon>
        <taxon>Fagaceae</taxon>
        <taxon>Quercus</taxon>
    </lineage>
</organism>
<accession>A0A7N2QYK4</accession>